<dbReference type="GO" id="GO:0051607">
    <property type="term" value="P:defense response to virus"/>
    <property type="evidence" value="ECO:0007669"/>
    <property type="project" value="UniProtKB-KW"/>
</dbReference>
<dbReference type="PRINTS" id="PR00866">
    <property type="entry name" value="RNADNAPOLMS"/>
</dbReference>
<evidence type="ECO:0000256" key="9">
    <source>
        <dbReference type="ARBA" id="ARBA00048173"/>
    </source>
</evidence>
<comment type="similarity">
    <text evidence="8">Belongs to the bacterial reverse transcriptase family.</text>
</comment>
<comment type="catalytic activity">
    <reaction evidence="9">
        <text>DNA(n) + a 2'-deoxyribonucleoside 5'-triphosphate = DNA(n+1) + diphosphate</text>
        <dbReference type="Rhea" id="RHEA:22508"/>
        <dbReference type="Rhea" id="RHEA-COMP:17339"/>
        <dbReference type="Rhea" id="RHEA-COMP:17340"/>
        <dbReference type="ChEBI" id="CHEBI:33019"/>
        <dbReference type="ChEBI" id="CHEBI:61560"/>
        <dbReference type="ChEBI" id="CHEBI:173112"/>
        <dbReference type="EC" id="2.7.7.49"/>
    </reaction>
</comment>
<gene>
    <name evidence="11" type="ORF">DET52_101169</name>
</gene>
<evidence type="ECO:0000256" key="8">
    <source>
        <dbReference type="ARBA" id="ARBA00034120"/>
    </source>
</evidence>
<dbReference type="PANTHER" id="PTHR34047:SF8">
    <property type="entry name" value="PROTEIN YKFC"/>
    <property type="match status" value="1"/>
</dbReference>
<dbReference type="InterPro" id="IPR043502">
    <property type="entry name" value="DNA/RNA_pol_sf"/>
</dbReference>
<dbReference type="Pfam" id="PF00078">
    <property type="entry name" value="RVT_1"/>
    <property type="match status" value="1"/>
</dbReference>
<dbReference type="Pfam" id="PF08388">
    <property type="entry name" value="GIIM"/>
    <property type="match status" value="1"/>
</dbReference>
<keyword evidence="6 11" id="KW-0695">RNA-directed DNA polymerase</keyword>
<dbReference type="AlphaFoldDB" id="A0A4R6H956"/>
<evidence type="ECO:0000256" key="1">
    <source>
        <dbReference type="ARBA" id="ARBA00012493"/>
    </source>
</evidence>
<dbReference type="PANTHER" id="PTHR34047">
    <property type="entry name" value="NUCLEAR INTRON MATURASE 1, MITOCHONDRIAL-RELATED"/>
    <property type="match status" value="1"/>
</dbReference>
<keyword evidence="7" id="KW-0051">Antiviral defense</keyword>
<dbReference type="InterPro" id="IPR000477">
    <property type="entry name" value="RT_dom"/>
</dbReference>
<keyword evidence="2" id="KW-0808">Transferase</keyword>
<evidence type="ECO:0000313" key="11">
    <source>
        <dbReference type="EMBL" id="TDO04820.1"/>
    </source>
</evidence>
<proteinExistence type="inferred from homology"/>
<dbReference type="GO" id="GO:0046872">
    <property type="term" value="F:metal ion binding"/>
    <property type="evidence" value="ECO:0007669"/>
    <property type="project" value="UniProtKB-KW"/>
</dbReference>
<dbReference type="RefSeq" id="WP_208111635.1">
    <property type="nucleotide sequence ID" value="NZ_SNWI01000001.1"/>
</dbReference>
<feature type="domain" description="Reverse transcriptase" evidence="10">
    <location>
        <begin position="101"/>
        <end position="327"/>
    </location>
</feature>
<evidence type="ECO:0000256" key="6">
    <source>
        <dbReference type="ARBA" id="ARBA00022918"/>
    </source>
</evidence>
<organism evidence="11 12">
    <name type="scientific">Sunxiuqinia elliptica</name>
    <dbReference type="NCBI Taxonomy" id="655355"/>
    <lineage>
        <taxon>Bacteria</taxon>
        <taxon>Pseudomonadati</taxon>
        <taxon>Bacteroidota</taxon>
        <taxon>Bacteroidia</taxon>
        <taxon>Marinilabiliales</taxon>
        <taxon>Prolixibacteraceae</taxon>
        <taxon>Sunxiuqinia</taxon>
    </lineage>
</organism>
<keyword evidence="4" id="KW-0479">Metal-binding</keyword>
<evidence type="ECO:0000256" key="2">
    <source>
        <dbReference type="ARBA" id="ARBA00022679"/>
    </source>
</evidence>
<accession>A0A4R6H956</accession>
<dbReference type="SUPFAM" id="SSF56672">
    <property type="entry name" value="DNA/RNA polymerases"/>
    <property type="match status" value="1"/>
</dbReference>
<evidence type="ECO:0000313" key="12">
    <source>
        <dbReference type="Proteomes" id="UP000294848"/>
    </source>
</evidence>
<dbReference type="InterPro" id="IPR051083">
    <property type="entry name" value="GrpII_Intron_Splice-Mob/Def"/>
</dbReference>
<dbReference type="EC" id="2.7.7.49" evidence="1"/>
<evidence type="ECO:0000256" key="7">
    <source>
        <dbReference type="ARBA" id="ARBA00023118"/>
    </source>
</evidence>
<dbReference type="PROSITE" id="PS50878">
    <property type="entry name" value="RT_POL"/>
    <property type="match status" value="1"/>
</dbReference>
<sequence>MEQKKDISYQLELFDINGQGIVYPFSKREAVSGAHETRALQVKVAGGQGRALVCDLMEIVISPKNIWAAYKQVKQNKGVGGTDAMQVEEFAEWFKHNGSTLIEELRKGKYPPQPVRLVEIPKPNGGNRKLGIPTVIDRVIQQAISQILVPIYEAEFSDSSYGFRPKRSAIQALQKASEYVSDGRTVVVDIDLKNFFDVVNHDRLMYRLSTRIGDKTLLRLIRKYLQSGIMIDGIVSQRTEGTPQGSPLSPLLSNIVLDELDKDLERRGHRFVRYADDCNIFVHSPKAGERVMQTISGFIEDKLKLKINSEKSKVCYVRESKFLGYTILTNGMLTVSKQSILRIKTKIRQITRRNRGVKFEQIIAELNQTLRGWLNYFRWAKCHKFVQNLDAWIRRKLRCYRIKQCKGVYTLQQFLHRQGVETWQSWILALSGKGFWRKSNCPQCNQAMRAEWFQELGLYSLTLNYETLNNLQKPPCTKVRTVV</sequence>
<comment type="caution">
    <text evidence="11">The sequence shown here is derived from an EMBL/GenBank/DDBJ whole genome shotgun (WGS) entry which is preliminary data.</text>
</comment>
<keyword evidence="5" id="KW-0460">Magnesium</keyword>
<evidence type="ECO:0000256" key="5">
    <source>
        <dbReference type="ARBA" id="ARBA00022842"/>
    </source>
</evidence>
<dbReference type="GO" id="GO:0003723">
    <property type="term" value="F:RNA binding"/>
    <property type="evidence" value="ECO:0007669"/>
    <property type="project" value="InterPro"/>
</dbReference>
<keyword evidence="3" id="KW-0548">Nucleotidyltransferase</keyword>
<dbReference type="NCBIfam" id="TIGR04416">
    <property type="entry name" value="group_II_RT_mat"/>
    <property type="match status" value="1"/>
</dbReference>
<dbReference type="InterPro" id="IPR000123">
    <property type="entry name" value="Reverse_transcriptase_msDNA"/>
</dbReference>
<dbReference type="InterPro" id="IPR030931">
    <property type="entry name" value="Group_II_RT_mat"/>
</dbReference>
<dbReference type="EMBL" id="SNWI01000001">
    <property type="protein sequence ID" value="TDO04820.1"/>
    <property type="molecule type" value="Genomic_DNA"/>
</dbReference>
<reference evidence="11 12" key="1">
    <citation type="submission" date="2019-03" db="EMBL/GenBank/DDBJ databases">
        <title>Freshwater and sediment microbial communities from various areas in North America, analyzing microbe dynamics in response to fracking.</title>
        <authorList>
            <person name="Lamendella R."/>
        </authorList>
    </citation>
    <scope>NUCLEOTIDE SEQUENCE [LARGE SCALE GENOMIC DNA]</scope>
    <source>
        <strain evidence="11 12">114D</strain>
    </source>
</reference>
<dbReference type="InterPro" id="IPR013597">
    <property type="entry name" value="Mat_intron_G2"/>
</dbReference>
<evidence type="ECO:0000256" key="4">
    <source>
        <dbReference type="ARBA" id="ARBA00022723"/>
    </source>
</evidence>
<evidence type="ECO:0000256" key="3">
    <source>
        <dbReference type="ARBA" id="ARBA00022695"/>
    </source>
</evidence>
<name>A0A4R6H956_9BACT</name>
<dbReference type="Proteomes" id="UP000294848">
    <property type="component" value="Unassembled WGS sequence"/>
</dbReference>
<dbReference type="GO" id="GO:0003964">
    <property type="term" value="F:RNA-directed DNA polymerase activity"/>
    <property type="evidence" value="ECO:0007669"/>
    <property type="project" value="UniProtKB-KW"/>
</dbReference>
<dbReference type="CDD" id="cd01651">
    <property type="entry name" value="RT_G2_intron"/>
    <property type="match status" value="1"/>
</dbReference>
<protein>
    <recommendedName>
        <fullName evidence="1">RNA-directed DNA polymerase</fullName>
        <ecNumber evidence="1">2.7.7.49</ecNumber>
    </recommendedName>
</protein>
<evidence type="ECO:0000259" key="10">
    <source>
        <dbReference type="PROSITE" id="PS50878"/>
    </source>
</evidence>